<gene>
    <name evidence="1" type="ORF">Bccel_4257</name>
</gene>
<dbReference type="RefSeq" id="WP_036937367.1">
    <property type="nucleotide sequence ID" value="NZ_JQKC01000005.1"/>
</dbReference>
<evidence type="ECO:0008006" key="3">
    <source>
        <dbReference type="Google" id="ProtNLM"/>
    </source>
</evidence>
<dbReference type="EMBL" id="LGTC01000001">
    <property type="protein sequence ID" value="KNY28983.1"/>
    <property type="molecule type" value="Genomic_DNA"/>
</dbReference>
<keyword evidence="2" id="KW-1185">Reference proteome</keyword>
<dbReference type="STRING" id="398512.Bccel_4257"/>
<protein>
    <recommendedName>
        <fullName evidence="3">Restriction endonuclease type IV Mrr domain-containing protein</fullName>
    </recommendedName>
</protein>
<proteinExistence type="predicted"/>
<dbReference type="Proteomes" id="UP000036923">
    <property type="component" value="Unassembled WGS sequence"/>
</dbReference>
<name>A0A0L6JT39_9FIRM</name>
<dbReference type="OrthoDB" id="9781481at2"/>
<reference evidence="2" key="1">
    <citation type="submission" date="2015-07" db="EMBL/GenBank/DDBJ databases">
        <title>Near-Complete Genome Sequence of the Cellulolytic Bacterium Bacteroides (Pseudobacteroides) cellulosolvens ATCC 35603.</title>
        <authorList>
            <person name="Dassa B."/>
            <person name="Utturkar S.M."/>
            <person name="Klingeman D.M."/>
            <person name="Hurt R.A."/>
            <person name="Keller M."/>
            <person name="Xu J."/>
            <person name="Reddy Y.H.K."/>
            <person name="Borovok I."/>
            <person name="Grinberg I.R."/>
            <person name="Lamed R."/>
            <person name="Zhivin O."/>
            <person name="Bayer E.A."/>
            <person name="Brown S.D."/>
        </authorList>
    </citation>
    <scope>NUCLEOTIDE SEQUENCE [LARGE SCALE GENOMIC DNA]</scope>
    <source>
        <strain evidence="2">DSM 2933</strain>
    </source>
</reference>
<comment type="caution">
    <text evidence="1">The sequence shown here is derived from an EMBL/GenBank/DDBJ whole genome shotgun (WGS) entry which is preliminary data.</text>
</comment>
<dbReference type="eggNOG" id="COG4127">
    <property type="taxonomic scope" value="Bacteria"/>
</dbReference>
<organism evidence="1 2">
    <name type="scientific">Pseudobacteroides cellulosolvens ATCC 35603 = DSM 2933</name>
    <dbReference type="NCBI Taxonomy" id="398512"/>
    <lineage>
        <taxon>Bacteria</taxon>
        <taxon>Bacillati</taxon>
        <taxon>Bacillota</taxon>
        <taxon>Clostridia</taxon>
        <taxon>Eubacteriales</taxon>
        <taxon>Oscillospiraceae</taxon>
        <taxon>Pseudobacteroides</taxon>
    </lineage>
</organism>
<accession>A0A0L6JT39</accession>
<evidence type="ECO:0000313" key="1">
    <source>
        <dbReference type="EMBL" id="KNY28983.1"/>
    </source>
</evidence>
<sequence length="134" mass="15774">MTICRIKQEERIKSVVTGTKVENLIKGTDCETEEADELIQRDIELDAFDIIKEMLIRRFKGHGMAKVVDYGLLVSWSGFKSSVIKETARQFFKVRLWTHKEIVDEFLANYDRMDHDIKLEIPLKRIWVINNSEE</sequence>
<evidence type="ECO:0000313" key="2">
    <source>
        <dbReference type="Proteomes" id="UP000036923"/>
    </source>
</evidence>
<dbReference type="AlphaFoldDB" id="A0A0L6JT39"/>